<dbReference type="Proteomes" id="UP000008281">
    <property type="component" value="Unassembled WGS sequence"/>
</dbReference>
<keyword evidence="1" id="KW-0812">Transmembrane</keyword>
<reference evidence="2" key="1">
    <citation type="submission" date="2007-07" db="EMBL/GenBank/DDBJ databases">
        <title>PCAP assembly of the Caenorhabditis remanei genome.</title>
        <authorList>
            <consortium name="The Caenorhabditis remanei Sequencing Consortium"/>
            <person name="Wilson R.K."/>
        </authorList>
    </citation>
    <scope>NUCLEOTIDE SEQUENCE [LARGE SCALE GENOMIC DNA]</scope>
    <source>
        <strain evidence="2">PB4641</strain>
    </source>
</reference>
<name>E3NA02_CAERE</name>
<sequence length="292" mass="33234">MHYSASQIDEQAVHILIDYEQANDFGRKKILDIIIKTTTPLIDLALTAVPIEKGKRLVGDRIKVTELKKQEKDLKCIDKETLEEKEREKIMKYSEEVMKHLVAKDKCINPQGSLTFLIVTELVFLMALGVSANYSFLDYLDYVVSYIILCLVMAVFFYLLLQLEDTKESLNSVQSCLESLQLATSKWKFSAHNHATFAEVKKNISEATSKYTKFSGNIARVHLTIYYVIVVIAALKLCWMFPLHDLLLILHVLLIAMSLTIAEHVAAIVNRSEKVQSLLENCNKTLSNYSLP</sequence>
<feature type="transmembrane region" description="Helical" evidence="1">
    <location>
        <begin position="223"/>
        <end position="242"/>
    </location>
</feature>
<organism evidence="3">
    <name type="scientific">Caenorhabditis remanei</name>
    <name type="common">Caenorhabditis vulgaris</name>
    <dbReference type="NCBI Taxonomy" id="31234"/>
    <lineage>
        <taxon>Eukaryota</taxon>
        <taxon>Metazoa</taxon>
        <taxon>Ecdysozoa</taxon>
        <taxon>Nematoda</taxon>
        <taxon>Chromadorea</taxon>
        <taxon>Rhabditida</taxon>
        <taxon>Rhabditina</taxon>
        <taxon>Rhabditomorpha</taxon>
        <taxon>Rhabditoidea</taxon>
        <taxon>Rhabditidae</taxon>
        <taxon>Peloderinae</taxon>
        <taxon>Caenorhabditis</taxon>
    </lineage>
</organism>
<feature type="transmembrane region" description="Helical" evidence="1">
    <location>
        <begin position="114"/>
        <end position="137"/>
    </location>
</feature>
<evidence type="ECO:0000313" key="3">
    <source>
        <dbReference type="Proteomes" id="UP000008281"/>
    </source>
</evidence>
<evidence type="ECO:0000256" key="1">
    <source>
        <dbReference type="SAM" id="Phobius"/>
    </source>
</evidence>
<feature type="transmembrane region" description="Helical" evidence="1">
    <location>
        <begin position="143"/>
        <end position="161"/>
    </location>
</feature>
<keyword evidence="1" id="KW-1133">Transmembrane helix</keyword>
<keyword evidence="3" id="KW-1185">Reference proteome</keyword>
<evidence type="ECO:0000313" key="2">
    <source>
        <dbReference type="EMBL" id="EFO90878.1"/>
    </source>
</evidence>
<feature type="transmembrane region" description="Helical" evidence="1">
    <location>
        <begin position="248"/>
        <end position="269"/>
    </location>
</feature>
<protein>
    <submittedName>
        <fullName evidence="2">Uncharacterized protein</fullName>
    </submittedName>
</protein>
<accession>E3NA02</accession>
<gene>
    <name evidence="2" type="ORF">CRE_19422</name>
</gene>
<dbReference type="AlphaFoldDB" id="E3NA02"/>
<keyword evidence="1" id="KW-0472">Membrane</keyword>
<proteinExistence type="predicted"/>
<dbReference type="HOGENOM" id="CLU_953898_0_0_1"/>
<dbReference type="InParanoid" id="E3NA02"/>
<dbReference type="EMBL" id="DS268570">
    <property type="protein sequence ID" value="EFO90878.1"/>
    <property type="molecule type" value="Genomic_DNA"/>
</dbReference>